<feature type="transmembrane region" description="Helical" evidence="7">
    <location>
        <begin position="300"/>
        <end position="324"/>
    </location>
</feature>
<evidence type="ECO:0008006" key="10">
    <source>
        <dbReference type="Google" id="ProtNLM"/>
    </source>
</evidence>
<keyword evidence="9" id="KW-1185">Reference proteome</keyword>
<accession>A0A2G2WER2</accession>
<dbReference type="PANTHER" id="PTHR21212">
    <property type="entry name" value="BERNARDINELLI-SEIP CONGENITAL LIPODYSTROPHY 2 HOMOLOG BSCL2 PROTEIN"/>
    <property type="match status" value="1"/>
</dbReference>
<dbReference type="Proteomes" id="UP000224567">
    <property type="component" value="Unassembled WGS sequence"/>
</dbReference>
<keyword evidence="6 7" id="KW-0472">Membrane</keyword>
<dbReference type="GO" id="GO:0006629">
    <property type="term" value="P:lipid metabolic process"/>
    <property type="evidence" value="ECO:0007669"/>
    <property type="project" value="UniProtKB-KW"/>
</dbReference>
<comment type="subcellular location">
    <subcellularLocation>
        <location evidence="1">Endoplasmic reticulum membrane</location>
        <topology evidence="1">Multi-pass membrane protein</topology>
    </subcellularLocation>
</comment>
<name>A0A2G2WER2_CAPBA</name>
<reference evidence="9" key="2">
    <citation type="journal article" date="2017" name="J. Anim. Genet.">
        <title>Multiple reference genome sequences of hot pepper reveal the massive evolution of plant disease resistance genes by retroduplication.</title>
        <authorList>
            <person name="Kim S."/>
            <person name="Park J."/>
            <person name="Yeom S.-I."/>
            <person name="Kim Y.-M."/>
            <person name="Seo E."/>
            <person name="Kim K.-T."/>
            <person name="Kim M.-S."/>
            <person name="Lee J.M."/>
            <person name="Cheong K."/>
            <person name="Shin H.-S."/>
            <person name="Kim S.-B."/>
            <person name="Han K."/>
            <person name="Lee J."/>
            <person name="Park M."/>
            <person name="Lee H.-A."/>
            <person name="Lee H.-Y."/>
            <person name="Lee Y."/>
            <person name="Oh S."/>
            <person name="Lee J.H."/>
            <person name="Choi E."/>
            <person name="Choi E."/>
            <person name="Lee S.E."/>
            <person name="Jeon J."/>
            <person name="Kim H."/>
            <person name="Choi G."/>
            <person name="Song H."/>
            <person name="Lee J."/>
            <person name="Lee S.-C."/>
            <person name="Kwon J.-K."/>
            <person name="Lee H.-Y."/>
            <person name="Koo N."/>
            <person name="Hong Y."/>
            <person name="Kim R.W."/>
            <person name="Kang W.-H."/>
            <person name="Huh J.H."/>
            <person name="Kang B.-C."/>
            <person name="Yang T.-J."/>
            <person name="Lee Y.-H."/>
            <person name="Bennetzen J.L."/>
            <person name="Choi D."/>
        </authorList>
    </citation>
    <scope>NUCLEOTIDE SEQUENCE [LARGE SCALE GENOMIC DNA]</scope>
    <source>
        <strain evidence="9">cv. PBC81</strain>
    </source>
</reference>
<gene>
    <name evidence="8" type="ORF">CQW23_17771</name>
</gene>
<protein>
    <recommendedName>
        <fullName evidence="10">Seipin-2</fullName>
    </recommendedName>
</protein>
<dbReference type="EMBL" id="MLFT02000007">
    <property type="protein sequence ID" value="PHT43746.1"/>
    <property type="molecule type" value="Genomic_DNA"/>
</dbReference>
<evidence type="ECO:0000256" key="2">
    <source>
        <dbReference type="ARBA" id="ARBA00022692"/>
    </source>
</evidence>
<evidence type="ECO:0000256" key="1">
    <source>
        <dbReference type="ARBA" id="ARBA00004477"/>
    </source>
</evidence>
<dbReference type="Pfam" id="PF06775">
    <property type="entry name" value="Seipin"/>
    <property type="match status" value="1"/>
</dbReference>
<evidence type="ECO:0000256" key="6">
    <source>
        <dbReference type="ARBA" id="ARBA00023136"/>
    </source>
</evidence>
<evidence type="ECO:0000256" key="5">
    <source>
        <dbReference type="ARBA" id="ARBA00023098"/>
    </source>
</evidence>
<dbReference type="InterPro" id="IPR009617">
    <property type="entry name" value="Seipin"/>
</dbReference>
<proteinExistence type="predicted"/>
<organism evidence="8 9">
    <name type="scientific">Capsicum baccatum</name>
    <name type="common">Peruvian pepper</name>
    <dbReference type="NCBI Taxonomy" id="33114"/>
    <lineage>
        <taxon>Eukaryota</taxon>
        <taxon>Viridiplantae</taxon>
        <taxon>Streptophyta</taxon>
        <taxon>Embryophyta</taxon>
        <taxon>Tracheophyta</taxon>
        <taxon>Spermatophyta</taxon>
        <taxon>Magnoliopsida</taxon>
        <taxon>eudicotyledons</taxon>
        <taxon>Gunneridae</taxon>
        <taxon>Pentapetalae</taxon>
        <taxon>asterids</taxon>
        <taxon>lamiids</taxon>
        <taxon>Solanales</taxon>
        <taxon>Solanaceae</taxon>
        <taxon>Solanoideae</taxon>
        <taxon>Capsiceae</taxon>
        <taxon>Capsicum</taxon>
    </lineage>
</organism>
<evidence type="ECO:0000313" key="8">
    <source>
        <dbReference type="EMBL" id="PHT43746.1"/>
    </source>
</evidence>
<dbReference type="GO" id="GO:0005789">
    <property type="term" value="C:endoplasmic reticulum membrane"/>
    <property type="evidence" value="ECO:0007669"/>
    <property type="project" value="UniProtKB-SubCell"/>
</dbReference>
<comment type="caution">
    <text evidence="8">The sequence shown here is derived from an EMBL/GenBank/DDBJ whole genome shotgun (WGS) entry which is preliminary data.</text>
</comment>
<dbReference type="STRING" id="33114.A0A2G2WER2"/>
<dbReference type="AlphaFoldDB" id="A0A2G2WER2"/>
<evidence type="ECO:0000256" key="7">
    <source>
        <dbReference type="SAM" id="Phobius"/>
    </source>
</evidence>
<dbReference type="GO" id="GO:0140042">
    <property type="term" value="P:lipid droplet formation"/>
    <property type="evidence" value="ECO:0007669"/>
    <property type="project" value="UniProtKB-ARBA"/>
</dbReference>
<keyword evidence="3" id="KW-0256">Endoplasmic reticulum</keyword>
<evidence type="ECO:0000313" key="9">
    <source>
        <dbReference type="Proteomes" id="UP000224567"/>
    </source>
</evidence>
<sequence length="347" mass="39309">MDEQAKISENAVGIEDVGDNFIEFNSKEHKKSPNFVTNFVMYSLLLGAEKVLMRRKSQRAFSSDSLSSWTNEVSAREKKRNKGKSVLMDETFSCGTSRDTTMESISGLTMRHLLEEPIESTKALNFDYTKTSPVAFAPLGPAWLSTPLITKPKIEDRPIPYNHKLQLTVSLTLPESEYNRKLGIFQVRVDCLSANGEVTATSSYPTMLKFKSQPIRLVETAIKSIPLVTGFQSEVQNLELVINDFTEGFEPTECFKVVIEKRAEYQPQGAGIPEIYAATLHVETELPQIKRIIWIWRRTVFVWIGILVFLSQLSFALIFCRSVILPGRRFMAVIGAKKNVQKNKISW</sequence>
<dbReference type="PANTHER" id="PTHR21212:SF6">
    <property type="entry name" value="SEIPIN-2-LIKE"/>
    <property type="match status" value="1"/>
</dbReference>
<reference evidence="8 9" key="1">
    <citation type="journal article" date="2017" name="Genome Biol.">
        <title>New reference genome sequences of hot pepper reveal the massive evolution of plant disease-resistance genes by retroduplication.</title>
        <authorList>
            <person name="Kim S."/>
            <person name="Park J."/>
            <person name="Yeom S.I."/>
            <person name="Kim Y.M."/>
            <person name="Seo E."/>
            <person name="Kim K.T."/>
            <person name="Kim M.S."/>
            <person name="Lee J.M."/>
            <person name="Cheong K."/>
            <person name="Shin H.S."/>
            <person name="Kim S.B."/>
            <person name="Han K."/>
            <person name="Lee J."/>
            <person name="Park M."/>
            <person name="Lee H.A."/>
            <person name="Lee H.Y."/>
            <person name="Lee Y."/>
            <person name="Oh S."/>
            <person name="Lee J.H."/>
            <person name="Choi E."/>
            <person name="Choi E."/>
            <person name="Lee S.E."/>
            <person name="Jeon J."/>
            <person name="Kim H."/>
            <person name="Choi G."/>
            <person name="Song H."/>
            <person name="Lee J."/>
            <person name="Lee S.C."/>
            <person name="Kwon J.K."/>
            <person name="Lee H.Y."/>
            <person name="Koo N."/>
            <person name="Hong Y."/>
            <person name="Kim R.W."/>
            <person name="Kang W.H."/>
            <person name="Huh J.H."/>
            <person name="Kang B.C."/>
            <person name="Yang T.J."/>
            <person name="Lee Y.H."/>
            <person name="Bennetzen J.L."/>
            <person name="Choi D."/>
        </authorList>
    </citation>
    <scope>NUCLEOTIDE SEQUENCE [LARGE SCALE GENOMIC DNA]</scope>
    <source>
        <strain evidence="9">cv. PBC81</strain>
    </source>
</reference>
<keyword evidence="5" id="KW-0443">Lipid metabolism</keyword>
<evidence type="ECO:0000256" key="3">
    <source>
        <dbReference type="ARBA" id="ARBA00022824"/>
    </source>
</evidence>
<evidence type="ECO:0000256" key="4">
    <source>
        <dbReference type="ARBA" id="ARBA00022989"/>
    </source>
</evidence>
<dbReference type="OrthoDB" id="3990054at2759"/>
<keyword evidence="2 7" id="KW-0812">Transmembrane</keyword>
<keyword evidence="4 7" id="KW-1133">Transmembrane helix</keyword>
<dbReference type="CDD" id="cd23995">
    <property type="entry name" value="Seipin_BSCL2_like"/>
    <property type="match status" value="1"/>
</dbReference>